<protein>
    <submittedName>
        <fullName evidence="3">Domain of uncharacterized function (DUF2027)</fullName>
    </submittedName>
</protein>
<evidence type="ECO:0000259" key="2">
    <source>
        <dbReference type="PROSITE" id="PS50828"/>
    </source>
</evidence>
<evidence type="ECO:0000313" key="4">
    <source>
        <dbReference type="Proteomes" id="UP000254235"/>
    </source>
</evidence>
<evidence type="ECO:0000313" key="3">
    <source>
        <dbReference type="EMBL" id="SUC37836.1"/>
    </source>
</evidence>
<dbReference type="AlphaFoldDB" id="A0A379GAA6"/>
<dbReference type="GeneID" id="78571948"/>
<name>A0A379GAA6_9BACT</name>
<evidence type="ECO:0000256" key="1">
    <source>
        <dbReference type="SAM" id="MobiDB-lite"/>
    </source>
</evidence>
<dbReference type="InterPro" id="IPR036063">
    <property type="entry name" value="Smr_dom_sf"/>
</dbReference>
<dbReference type="Pfam" id="PF01713">
    <property type="entry name" value="Smr"/>
    <property type="match status" value="1"/>
</dbReference>
<dbReference type="SUPFAM" id="SSF158949">
    <property type="entry name" value="Smr-associated domain-like"/>
    <property type="match status" value="1"/>
</dbReference>
<feature type="compositionally biased region" description="Basic and acidic residues" evidence="1">
    <location>
        <begin position="62"/>
        <end position="71"/>
    </location>
</feature>
<proteinExistence type="predicted"/>
<reference evidence="3 4" key="1">
    <citation type="submission" date="2018-06" db="EMBL/GenBank/DDBJ databases">
        <authorList>
            <consortium name="Pathogen Informatics"/>
            <person name="Doyle S."/>
        </authorList>
    </citation>
    <scope>NUCLEOTIDE SEQUENCE [LARGE SCALE GENOMIC DNA]</scope>
    <source>
        <strain evidence="3 4">NCTC13043</strain>
    </source>
</reference>
<dbReference type="EMBL" id="UGTP01000004">
    <property type="protein sequence ID" value="SUC37836.1"/>
    <property type="molecule type" value="Genomic_DNA"/>
</dbReference>
<feature type="domain" description="Smr" evidence="2">
    <location>
        <begin position="342"/>
        <end position="395"/>
    </location>
</feature>
<gene>
    <name evidence="3" type="ORF">NCTC13043_02334</name>
</gene>
<dbReference type="Proteomes" id="UP000254235">
    <property type="component" value="Unassembled WGS sequence"/>
</dbReference>
<organism evidence="3 4">
    <name type="scientific">Prevotella pallens</name>
    <dbReference type="NCBI Taxonomy" id="60133"/>
    <lineage>
        <taxon>Bacteria</taxon>
        <taxon>Pseudomonadati</taxon>
        <taxon>Bacteroidota</taxon>
        <taxon>Bacteroidia</taxon>
        <taxon>Bacteroidales</taxon>
        <taxon>Prevotellaceae</taxon>
        <taxon>Prevotella</taxon>
    </lineage>
</organism>
<feature type="region of interest" description="Disordered" evidence="1">
    <location>
        <begin position="263"/>
        <end position="287"/>
    </location>
</feature>
<dbReference type="RefSeq" id="WP_115084193.1">
    <property type="nucleotide sequence ID" value="NZ_CAUPCI010000001.1"/>
</dbReference>
<dbReference type="InterPro" id="IPR018598">
    <property type="entry name" value="DUF2027"/>
</dbReference>
<feature type="compositionally biased region" description="Polar residues" evidence="1">
    <location>
        <begin position="77"/>
        <end position="90"/>
    </location>
</feature>
<accession>A0A379GAA6</accession>
<dbReference type="Gene3D" id="2.60.40.1600">
    <property type="entry name" value="Smr-associated-like"/>
    <property type="match status" value="1"/>
</dbReference>
<dbReference type="InterPro" id="IPR036781">
    <property type="entry name" value="Smr_assoc-like_sf"/>
</dbReference>
<feature type="region of interest" description="Disordered" evidence="1">
    <location>
        <begin position="62"/>
        <end position="100"/>
    </location>
</feature>
<dbReference type="Pfam" id="PF09640">
    <property type="entry name" value="DUF2027"/>
    <property type="match status" value="1"/>
</dbReference>
<dbReference type="Gene3D" id="3.30.1370.110">
    <property type="match status" value="1"/>
</dbReference>
<dbReference type="InterPro" id="IPR002625">
    <property type="entry name" value="Smr_dom"/>
</dbReference>
<sequence>MKIGDKVRFLSEVGGGKISGFQGNNIVLVEDEDGFEIPTPINDVVVVGNDDMAKAKITKLEQAKDEKEEGNAKSIKAQLSDNTPIDTNKTGIDDEEEDYDPADKFVPQPREREGGNTLTAYLAFVPTKPREMNNTDFETYIVNDSNYYIHYLYMVGTKNQWQCKAVGELEPNTKLFVEQFSYSDLNTIAEASIQIFAYKPNKTFERKPTLNAHIRIDGTKFYKLNTFRENDFFDTPALLYTVTEKEKAPETIIDTKIELPKKLQSSNTQAVEPTPQPARKPLERRYENSQSKAKYAKQILKNDKIVVDLHAEEVLETTAGLTPGDILEYQMGIFRSTLEQYKNKNQQKIVFIHGKGEGVLRRSIIRELNYKYKKYHFQDASFREYGYGATQVTIIT</sequence>
<dbReference type="PROSITE" id="PS50828">
    <property type="entry name" value="SMR"/>
    <property type="match status" value="1"/>
</dbReference>
<dbReference type="OrthoDB" id="1524810at2"/>